<dbReference type="PANTHER" id="PTHR19446">
    <property type="entry name" value="REVERSE TRANSCRIPTASES"/>
    <property type="match status" value="1"/>
</dbReference>
<dbReference type="AlphaFoldDB" id="A0A0A9YT65"/>
<protein>
    <submittedName>
        <fullName evidence="2">Craniofacial development protein 2</fullName>
    </submittedName>
</protein>
<organism evidence="2">
    <name type="scientific">Lygus hesperus</name>
    <name type="common">Western plant bug</name>
    <dbReference type="NCBI Taxonomy" id="30085"/>
    <lineage>
        <taxon>Eukaryota</taxon>
        <taxon>Metazoa</taxon>
        <taxon>Ecdysozoa</taxon>
        <taxon>Arthropoda</taxon>
        <taxon>Hexapoda</taxon>
        <taxon>Insecta</taxon>
        <taxon>Pterygota</taxon>
        <taxon>Neoptera</taxon>
        <taxon>Paraneoptera</taxon>
        <taxon>Hemiptera</taxon>
        <taxon>Heteroptera</taxon>
        <taxon>Panheteroptera</taxon>
        <taxon>Cimicomorpha</taxon>
        <taxon>Miridae</taxon>
        <taxon>Mirini</taxon>
        <taxon>Lygus</taxon>
    </lineage>
</organism>
<gene>
    <name evidence="2" type="primary">CFDP2_47</name>
    <name evidence="2" type="ORF">CM83_9557</name>
</gene>
<feature type="non-terminal residue" evidence="2">
    <location>
        <position position="1"/>
    </location>
</feature>
<dbReference type="EMBL" id="GBHO01009326">
    <property type="protein sequence ID" value="JAG34278.1"/>
    <property type="molecule type" value="Transcribed_RNA"/>
</dbReference>
<dbReference type="InterPro" id="IPR036691">
    <property type="entry name" value="Endo/exonu/phosph_ase_sf"/>
</dbReference>
<feature type="compositionally biased region" description="Basic residues" evidence="1">
    <location>
        <begin position="232"/>
        <end position="243"/>
    </location>
</feature>
<feature type="non-terminal residue" evidence="2">
    <location>
        <position position="446"/>
    </location>
</feature>
<feature type="compositionally biased region" description="Polar residues" evidence="1">
    <location>
        <begin position="213"/>
        <end position="227"/>
    </location>
</feature>
<evidence type="ECO:0000313" key="2">
    <source>
        <dbReference type="EMBL" id="JAG34278.1"/>
    </source>
</evidence>
<dbReference type="SUPFAM" id="SSF56219">
    <property type="entry name" value="DNase I-like"/>
    <property type="match status" value="1"/>
</dbReference>
<dbReference type="Gene3D" id="3.60.10.10">
    <property type="entry name" value="Endonuclease/exonuclease/phosphatase"/>
    <property type="match status" value="1"/>
</dbReference>
<accession>A0A0A9YT65</accession>
<reference evidence="2" key="2">
    <citation type="submission" date="2014-07" db="EMBL/GenBank/DDBJ databases">
        <authorList>
            <person name="Hull J."/>
        </authorList>
    </citation>
    <scope>NUCLEOTIDE SEQUENCE</scope>
</reference>
<name>A0A0A9YT65_LYGHE</name>
<evidence type="ECO:0000256" key="1">
    <source>
        <dbReference type="SAM" id="MobiDB-lite"/>
    </source>
</evidence>
<sequence>DILVIMGDLNAKVGSENEGLEQVMGVHGVGEINENGEFFSTFCAEHDLVIGGTIFPHKECHKTTWVSPDGRTQNQIDHLAISRSFRRSLLDVRNKRGADVGSDHHLVLATLRLKVVASGKKFNRRDRRYDIGKLRMEQGQEQFRLELRNRFEALQDLQPEDNVERDWVRVTSLLKDTCETVLGFRNPQKKDWLSEDTWRDVQSRKEAKERVNASRTRSQRLNAQAQYNERHRQVKRGARRDKRRWVDEQAQKAEQAAAVGDMKTLYDITRQLSRKGFNRSQPVKSKTGELLTSAEQQLRRWEEHFKEVFSPDHGGEDIEELFASAGRLLPDLDIAISDAPPSEAEMRKAVQELKNGKAPGVDNIPPEVLKVDIDTTVRLLLPVLQRVWNEEVIPEEWKKGLIIKIPKKGDRTCCDNGRGITLLTMASKVLAKIILGRVKDRIEGLL</sequence>
<proteinExistence type="predicted"/>
<feature type="compositionally biased region" description="Basic and acidic residues" evidence="1">
    <location>
        <begin position="203"/>
        <end position="212"/>
    </location>
</feature>
<reference evidence="2" key="1">
    <citation type="journal article" date="2014" name="PLoS ONE">
        <title>Transcriptome-Based Identification of ABC Transporters in the Western Tarnished Plant Bug Lygus hesperus.</title>
        <authorList>
            <person name="Hull J.J."/>
            <person name="Chaney K."/>
            <person name="Geib S.M."/>
            <person name="Fabrick J.A."/>
            <person name="Brent C.S."/>
            <person name="Walsh D."/>
            <person name="Lavine L.C."/>
        </authorList>
    </citation>
    <scope>NUCLEOTIDE SEQUENCE</scope>
</reference>
<feature type="region of interest" description="Disordered" evidence="1">
    <location>
        <begin position="203"/>
        <end position="249"/>
    </location>
</feature>